<dbReference type="InterPro" id="IPR015422">
    <property type="entry name" value="PyrdxlP-dep_Trfase_small"/>
</dbReference>
<comment type="similarity">
    <text evidence="2 4">Belongs to the threonine aldolase family.</text>
</comment>
<keyword evidence="7" id="KW-1185">Reference proteome</keyword>
<dbReference type="PIRSF" id="PIRSF038940">
    <property type="entry name" value="Low_specificity_LTA"/>
    <property type="match status" value="1"/>
</dbReference>
<dbReference type="GO" id="GO:0008732">
    <property type="term" value="F:L-allo-threonine aldolase activity"/>
    <property type="evidence" value="ECO:0007669"/>
    <property type="project" value="RHEA"/>
</dbReference>
<dbReference type="SUPFAM" id="SSF53383">
    <property type="entry name" value="PLP-dependent transferases"/>
    <property type="match status" value="1"/>
</dbReference>
<dbReference type="RefSeq" id="WP_007624099.1">
    <property type="nucleotide sequence ID" value="NZ_BANX01000033.1"/>
</dbReference>
<dbReference type="AlphaFoldDB" id="M0QNT0"/>
<comment type="function">
    <text evidence="4">Catalyzes the cleavage of L-allo-threonine and L-threonine to glycine and acetaldehyde.</text>
</comment>
<comment type="catalytic activity">
    <reaction evidence="4">
        <text>L-threonine = acetaldehyde + glycine</text>
        <dbReference type="Rhea" id="RHEA:19625"/>
        <dbReference type="ChEBI" id="CHEBI:15343"/>
        <dbReference type="ChEBI" id="CHEBI:57305"/>
        <dbReference type="ChEBI" id="CHEBI:57926"/>
        <dbReference type="EC" id="4.1.2.48"/>
    </reaction>
</comment>
<dbReference type="InterPro" id="IPR026273">
    <property type="entry name" value="Low_specificity_L-TA_bact"/>
</dbReference>
<dbReference type="InterPro" id="IPR015421">
    <property type="entry name" value="PyrdxlP-dep_Trfase_major"/>
</dbReference>
<evidence type="ECO:0000256" key="3">
    <source>
        <dbReference type="ARBA" id="ARBA00022898"/>
    </source>
</evidence>
<sequence length="357" mass="37489">MSFKSPNAADRSPDLVFASDNSAGAAPEIIEALARASAGSVSAYGADPISRSATGRVREVFDHDADLHCVSTGSAANAVALAALADPWGSILCHRTAHIQVDECGAPEFFTGGAKLTLLDGDNGKIDPAELSRAVRHRVGDVHSVQPQVLSLTQATEWGTAYSVDEVRALSGIARDAGLRVHLDGARIANALAAADCSPAEMTWRAGVDILSLGITKNGGLTTDAIVSFDPDLRRRLGYRVKRAGQLTSKMRFSSAQVDAYLTDDLWLRNAAHANAMAQRLADGLRSAHVEIVAPVDTNMIFCRLEAATVAKLRNSGFVFHYGIPEPGVARLVTSFATSTESVDALTAAVADSSGHG</sequence>
<dbReference type="PANTHER" id="PTHR48097:SF5">
    <property type="entry name" value="LOW SPECIFICITY L-THREONINE ALDOLASE"/>
    <property type="match status" value="1"/>
</dbReference>
<organism evidence="6 7">
    <name type="scientific">Gordonia soli NBRC 108243</name>
    <dbReference type="NCBI Taxonomy" id="1223545"/>
    <lineage>
        <taxon>Bacteria</taxon>
        <taxon>Bacillati</taxon>
        <taxon>Actinomycetota</taxon>
        <taxon>Actinomycetes</taxon>
        <taxon>Mycobacteriales</taxon>
        <taxon>Gordoniaceae</taxon>
        <taxon>Gordonia</taxon>
    </lineage>
</organism>
<proteinExistence type="inferred from homology"/>
<dbReference type="GO" id="GO:0006567">
    <property type="term" value="P:L-threonine catabolic process"/>
    <property type="evidence" value="ECO:0007669"/>
    <property type="project" value="UniProtKB-UniRule"/>
</dbReference>
<dbReference type="STRING" id="1223545.GS4_33_00480"/>
<dbReference type="EC" id="4.1.2.48" evidence="4"/>
<reference evidence="6 7" key="1">
    <citation type="submission" date="2013-01" db="EMBL/GenBank/DDBJ databases">
        <title>Whole genome shotgun sequence of Gordonia soli NBRC 108243.</title>
        <authorList>
            <person name="Isaki-Nakamura S."/>
            <person name="Hosoyama A."/>
            <person name="Tsuchikane K."/>
            <person name="Ando Y."/>
            <person name="Baba S."/>
            <person name="Ohji S."/>
            <person name="Hamada M."/>
            <person name="Tamura T."/>
            <person name="Yamazoe A."/>
            <person name="Yamazaki S."/>
            <person name="Fujita N."/>
        </authorList>
    </citation>
    <scope>NUCLEOTIDE SEQUENCE [LARGE SCALE GENOMIC DNA]</scope>
    <source>
        <strain evidence="6 7">NBRC 108243</strain>
    </source>
</reference>
<comment type="catalytic activity">
    <reaction evidence="4">
        <text>L-allo-threonine = acetaldehyde + glycine</text>
        <dbReference type="Rhea" id="RHEA:26209"/>
        <dbReference type="ChEBI" id="CHEBI:15343"/>
        <dbReference type="ChEBI" id="CHEBI:57305"/>
        <dbReference type="ChEBI" id="CHEBI:58585"/>
        <dbReference type="EC" id="4.1.2.48"/>
    </reaction>
</comment>
<comment type="caution">
    <text evidence="6">The sequence shown here is derived from an EMBL/GenBank/DDBJ whole genome shotgun (WGS) entry which is preliminary data.</text>
</comment>
<dbReference type="InterPro" id="IPR015424">
    <property type="entry name" value="PyrdxlP-dep_Trfase"/>
</dbReference>
<dbReference type="InterPro" id="IPR001597">
    <property type="entry name" value="ArAA_b-elim_lyase/Thr_aldolase"/>
</dbReference>
<keyword evidence="4" id="KW-0456">Lyase</keyword>
<evidence type="ECO:0000256" key="1">
    <source>
        <dbReference type="ARBA" id="ARBA00001933"/>
    </source>
</evidence>
<dbReference type="OrthoDB" id="9774495at2"/>
<feature type="domain" description="Aromatic amino acid beta-eliminating lyase/threonine aldolase" evidence="5">
    <location>
        <begin position="17"/>
        <end position="306"/>
    </location>
</feature>
<keyword evidence="3 4" id="KW-0663">Pyridoxal phosphate</keyword>
<protein>
    <recommendedName>
        <fullName evidence="4">L-threonine aldolase</fullName>
        <ecNumber evidence="4">4.1.2.48</ecNumber>
    </recommendedName>
</protein>
<dbReference type="eggNOG" id="COG2008">
    <property type="taxonomic scope" value="Bacteria"/>
</dbReference>
<evidence type="ECO:0000313" key="6">
    <source>
        <dbReference type="EMBL" id="GAC70233.1"/>
    </source>
</evidence>
<dbReference type="Proteomes" id="UP000011666">
    <property type="component" value="Unassembled WGS sequence"/>
</dbReference>
<evidence type="ECO:0000256" key="2">
    <source>
        <dbReference type="ARBA" id="ARBA00006966"/>
    </source>
</evidence>
<evidence type="ECO:0000259" key="5">
    <source>
        <dbReference type="Pfam" id="PF01212"/>
    </source>
</evidence>
<dbReference type="EMBL" id="BANX01000033">
    <property type="protein sequence ID" value="GAC70233.1"/>
    <property type="molecule type" value="Genomic_DNA"/>
</dbReference>
<gene>
    <name evidence="6" type="ORF">GS4_33_00480</name>
</gene>
<name>M0QNT0_9ACTN</name>
<dbReference type="Gene3D" id="3.40.640.10">
    <property type="entry name" value="Type I PLP-dependent aspartate aminotransferase-like (Major domain)"/>
    <property type="match status" value="1"/>
</dbReference>
<evidence type="ECO:0000313" key="7">
    <source>
        <dbReference type="Proteomes" id="UP000011666"/>
    </source>
</evidence>
<accession>M0QNT0</accession>
<evidence type="ECO:0000256" key="4">
    <source>
        <dbReference type="PIRNR" id="PIRNR038940"/>
    </source>
</evidence>
<dbReference type="Pfam" id="PF01212">
    <property type="entry name" value="Beta_elim_lyase"/>
    <property type="match status" value="1"/>
</dbReference>
<dbReference type="PANTHER" id="PTHR48097">
    <property type="entry name" value="L-THREONINE ALDOLASE-RELATED"/>
    <property type="match status" value="1"/>
</dbReference>
<dbReference type="Gene3D" id="3.90.1150.10">
    <property type="entry name" value="Aspartate Aminotransferase, domain 1"/>
    <property type="match status" value="1"/>
</dbReference>
<comment type="cofactor">
    <cofactor evidence="1 4">
        <name>pyridoxal 5'-phosphate</name>
        <dbReference type="ChEBI" id="CHEBI:597326"/>
    </cofactor>
</comment>